<dbReference type="SUPFAM" id="SSF56808">
    <property type="entry name" value="Ribosomal protein L1"/>
    <property type="match status" value="1"/>
</dbReference>
<dbReference type="CTD" id="26156"/>
<feature type="compositionally biased region" description="Basic residues" evidence="11">
    <location>
        <begin position="374"/>
        <end position="385"/>
    </location>
</feature>
<comment type="function">
    <text evidence="8">Regulates cellular senescence through inhibition of PTEN translation. Acts as a pro-apoptotic regulator in response to DNA damage.</text>
</comment>
<feature type="region of interest" description="Disordered" evidence="11">
    <location>
        <begin position="797"/>
        <end position="826"/>
    </location>
</feature>
<name>A0AAJ7TFZ3_PETMA</name>
<keyword evidence="5" id="KW-0007">Acetylation</keyword>
<keyword evidence="3" id="KW-0597">Phosphoprotein</keyword>
<feature type="compositionally biased region" description="Basic and acidic residues" evidence="11">
    <location>
        <begin position="555"/>
        <end position="568"/>
    </location>
</feature>
<dbReference type="KEGG" id="pmrn:116946245"/>
<feature type="compositionally biased region" description="Acidic residues" evidence="11">
    <location>
        <begin position="346"/>
        <end position="361"/>
    </location>
</feature>
<evidence type="ECO:0000313" key="12">
    <source>
        <dbReference type="Proteomes" id="UP001318040"/>
    </source>
</evidence>
<feature type="compositionally biased region" description="Polar residues" evidence="11">
    <location>
        <begin position="809"/>
        <end position="819"/>
    </location>
</feature>
<feature type="compositionally biased region" description="Basic and acidic residues" evidence="11">
    <location>
        <begin position="695"/>
        <end position="705"/>
    </location>
</feature>
<evidence type="ECO:0000256" key="3">
    <source>
        <dbReference type="ARBA" id="ARBA00022553"/>
    </source>
</evidence>
<comment type="similarity">
    <text evidence="9">Belongs to the universal ribosomal protein uL1 family. Highly divergent.</text>
</comment>
<reference evidence="13" key="1">
    <citation type="submission" date="2025-08" db="UniProtKB">
        <authorList>
            <consortium name="RefSeq"/>
        </authorList>
    </citation>
    <scope>IDENTIFICATION</scope>
    <source>
        <tissue evidence="13">Sperm</tissue>
    </source>
</reference>
<organism evidence="12 13">
    <name type="scientific">Petromyzon marinus</name>
    <name type="common">Sea lamprey</name>
    <dbReference type="NCBI Taxonomy" id="7757"/>
    <lineage>
        <taxon>Eukaryota</taxon>
        <taxon>Metazoa</taxon>
        <taxon>Chordata</taxon>
        <taxon>Craniata</taxon>
        <taxon>Vertebrata</taxon>
        <taxon>Cyclostomata</taxon>
        <taxon>Hyperoartia</taxon>
        <taxon>Petromyzontiformes</taxon>
        <taxon>Petromyzontidae</taxon>
        <taxon>Petromyzon</taxon>
    </lineage>
</organism>
<keyword evidence="7" id="KW-0539">Nucleus</keyword>
<feature type="compositionally biased region" description="Polar residues" evidence="11">
    <location>
        <begin position="643"/>
        <end position="652"/>
    </location>
</feature>
<evidence type="ECO:0000256" key="2">
    <source>
        <dbReference type="ARBA" id="ARBA00022499"/>
    </source>
</evidence>
<dbReference type="RefSeq" id="XP_032817150.1">
    <property type="nucleotide sequence ID" value="XM_032961259.1"/>
</dbReference>
<keyword evidence="4" id="KW-0832">Ubl conjugation</keyword>
<dbReference type="Proteomes" id="UP001318040">
    <property type="component" value="Chromosome 26"/>
</dbReference>
<evidence type="ECO:0000313" key="13">
    <source>
        <dbReference type="RefSeq" id="XP_032817150.1"/>
    </source>
</evidence>
<evidence type="ECO:0000256" key="5">
    <source>
        <dbReference type="ARBA" id="ARBA00022990"/>
    </source>
</evidence>
<sequence>MATEKEHVCRTPGLNKCQVSLAIKALIEHQNKRPVKSEKKQPLFEVASRVQLMVTVWRIPPKDCVIKIGLPHSVRCDDVEVCLFTKDEPKMSPEQTCSHYTKLLQKSDIKSVTRVIPYQTLKKEYKPYEAKLKLLRSYDLFLADSRIRRLLPSHLGRHFYAAKKAPLSVNLLHKNLDRELGRFISGTALHVSNKGNCNTVLVGNTTMELNNIVENIMTVASTMAKKCPGGWGNVKVLHVKTQASVALPVYTASLDAIATVLNRKDLFKSTADEEKPNGEKKKKKKKKREELASPGDGSPAKKAKLQAEGELPTTDASDDTAGVKASTKSSAKKKKRDEAKESSVCVEEEEEEVSAVEEDEVAVAAAKTPEKTPSKKAKRNRRKTKNCTPTPAGPAAQVKEDDAEVKMDVEEEAAVVSFLSEIRKNTPLKTPTKKKTQKEEQTPSSGQGASGAKREKEEKKVPAIVVEGCAFPAAPLCGLPEKVLVKTPKRKGVKTPQKSTADTKQEAEKEDVVTACDVPASPVISVLSETPGKSTVKTPAKTPKQKRAKTPSKPASDDDVKNEEKIPESIDADAIPVMAPLSETPATKPVKTPAKTPKRKQPNTPSMPTGAKGSNGFEEEVSAARADHGEFPLVIELSDTEEATSTKTPNKTPKQKRPKTPSKPDAARDDDKKKVVDADLCQARIIIELSDTEETASKTRAETAKVSRAKTPAKRSVAALPAALSSSTEIKVGEESVSMAPHTGQAVESGNGREEGRNAGGSGPAQEEDDVVMELPARTPRRKAALAANEAIIVLNEKKRGGGRRTRASDASASETGSECGSDVGSGLEDCVAVGEWAARRGEGGRRRR</sequence>
<evidence type="ECO:0000256" key="11">
    <source>
        <dbReference type="SAM" id="MobiDB-lite"/>
    </source>
</evidence>
<evidence type="ECO:0000256" key="6">
    <source>
        <dbReference type="ARBA" id="ARBA00023054"/>
    </source>
</evidence>
<dbReference type="Gene3D" id="3.40.50.790">
    <property type="match status" value="1"/>
</dbReference>
<evidence type="ECO:0000256" key="1">
    <source>
        <dbReference type="ARBA" id="ARBA00004604"/>
    </source>
</evidence>
<keyword evidence="6" id="KW-0175">Coiled coil</keyword>
<feature type="region of interest" description="Disordered" evidence="11">
    <location>
        <begin position="422"/>
        <end position="459"/>
    </location>
</feature>
<feature type="region of interest" description="Disordered" evidence="11">
    <location>
        <begin position="692"/>
        <end position="770"/>
    </location>
</feature>
<protein>
    <recommendedName>
        <fullName evidence="10">Ribosomal L1 domain-containing protein 1</fullName>
    </recommendedName>
</protein>
<feature type="region of interest" description="Disordered" evidence="11">
    <location>
        <begin position="271"/>
        <end position="405"/>
    </location>
</feature>
<dbReference type="InterPro" id="IPR023674">
    <property type="entry name" value="Ribosomal_uL1-like"/>
</dbReference>
<evidence type="ECO:0000256" key="8">
    <source>
        <dbReference type="ARBA" id="ARBA00054167"/>
    </source>
</evidence>
<keyword evidence="12" id="KW-1185">Reference proteome</keyword>
<feature type="compositionally biased region" description="Low complexity" evidence="11">
    <location>
        <begin position="716"/>
        <end position="727"/>
    </location>
</feature>
<feature type="compositionally biased region" description="Basic and acidic residues" evidence="11">
    <location>
        <begin position="501"/>
        <end position="512"/>
    </location>
</feature>
<feature type="region of interest" description="Disordered" evidence="11">
    <location>
        <begin position="487"/>
        <end position="512"/>
    </location>
</feature>
<feature type="region of interest" description="Disordered" evidence="11">
    <location>
        <begin position="524"/>
        <end position="675"/>
    </location>
</feature>
<dbReference type="InterPro" id="IPR028364">
    <property type="entry name" value="Ribosomal_uL1/biogenesis"/>
</dbReference>
<dbReference type="AlphaFoldDB" id="A0AAJ7TFZ3"/>
<gene>
    <name evidence="13" type="primary">RSL1D1</name>
</gene>
<evidence type="ECO:0000256" key="7">
    <source>
        <dbReference type="ARBA" id="ARBA00023242"/>
    </source>
</evidence>
<dbReference type="FunFam" id="3.40.50.790:FF:000004">
    <property type="entry name" value="Ribosomal L1 domain-containing 1-like 1"/>
    <property type="match status" value="1"/>
</dbReference>
<feature type="compositionally biased region" description="Polar residues" evidence="11">
    <location>
        <begin position="527"/>
        <end position="537"/>
    </location>
</feature>
<dbReference type="Pfam" id="PF00687">
    <property type="entry name" value="Ribosomal_L1"/>
    <property type="match status" value="1"/>
</dbReference>
<dbReference type="InterPro" id="IPR016095">
    <property type="entry name" value="Ribosomal_uL1_3-a/b-sand"/>
</dbReference>
<evidence type="ECO:0000256" key="10">
    <source>
        <dbReference type="ARBA" id="ARBA00070787"/>
    </source>
</evidence>
<comment type="subcellular location">
    <subcellularLocation>
        <location evidence="1">Nucleus</location>
        <location evidence="1">Nucleolus</location>
    </subcellularLocation>
</comment>
<feature type="compositionally biased region" description="Basic and acidic residues" evidence="11">
    <location>
        <begin position="665"/>
        <end position="675"/>
    </location>
</feature>
<keyword evidence="2" id="KW-1017">Isopeptide bond</keyword>
<evidence type="ECO:0000256" key="9">
    <source>
        <dbReference type="ARBA" id="ARBA00061550"/>
    </source>
</evidence>
<evidence type="ECO:0000256" key="4">
    <source>
        <dbReference type="ARBA" id="ARBA00022843"/>
    </source>
</evidence>
<dbReference type="GO" id="GO:0005730">
    <property type="term" value="C:nucleolus"/>
    <property type="evidence" value="ECO:0007669"/>
    <property type="project" value="UniProtKB-SubCell"/>
</dbReference>
<accession>A0AAJ7TFZ3</accession>
<proteinExistence type="inferred from homology"/>
<feature type="compositionally biased region" description="Low complexity" evidence="11">
    <location>
        <begin position="584"/>
        <end position="595"/>
    </location>
</feature>
<dbReference type="CDD" id="cd00403">
    <property type="entry name" value="Ribosomal_L1"/>
    <property type="match status" value="1"/>
</dbReference>